<keyword evidence="5" id="KW-0862">Zinc</keyword>
<keyword evidence="6" id="KW-1133">Transmembrane helix</keyword>
<dbReference type="InterPro" id="IPR011016">
    <property type="entry name" value="Znf_RING-CH"/>
</dbReference>
<evidence type="ECO:0000256" key="6">
    <source>
        <dbReference type="ARBA" id="ARBA00022989"/>
    </source>
</evidence>
<evidence type="ECO:0000313" key="11">
    <source>
        <dbReference type="Proteomes" id="UP000724874"/>
    </source>
</evidence>
<dbReference type="GO" id="GO:0016020">
    <property type="term" value="C:membrane"/>
    <property type="evidence" value="ECO:0007669"/>
    <property type="project" value="UniProtKB-SubCell"/>
</dbReference>
<sequence length="522" mass="57912">SMSTPNATRLPDPNNRVPTVNDLRVKLCYICREEESAEDPQQGPARAWTHPCSCTLIAHEQCLLKWIQASQGSTARAPNALKCPQCGTQYEMTSNEPMLLRVLAAGNKILQKLGRYFTVFAAAATVGVVGKSVYICLTGYGAWALEKFIGKELYNLILTDDPVNWPWSAFINLPLLPISLILSRFQSTPASHSLLIPLLIVWPPSPPVGAQSKKIYEYWLKPENAQRLSTIPFFPPVYWPPPPVLFGLVGMPFVRVCYRLMYARLYKRVLGTPLPPQNNQIPRGGLRFDEGPFVIRIRANADDEQQQGQAQGNGQQQANNDDNNANGIPAPNNVQPNPLADQDPNPNPNAEVVEAAEQLIEINAASLGRRVGGALLIPAISSMMGELLYRLSRHSRILRVFLGIRGQRLGGSGSVLDSAAFWAVLAREDVEGYGAMAAFYDGTEGRVDGVPGGSRTWMDAEPVWWRNCVGFGLFVAAKDCLQLLHLWLAKRELESRKVKDRDFAGVDIRELDLLPSFFQRRR</sequence>
<dbReference type="SUPFAM" id="SSF57850">
    <property type="entry name" value="RING/U-box"/>
    <property type="match status" value="1"/>
</dbReference>
<keyword evidence="11" id="KW-1185">Reference proteome</keyword>
<dbReference type="InterPro" id="IPR013083">
    <property type="entry name" value="Znf_RING/FYVE/PHD"/>
</dbReference>
<evidence type="ECO:0000256" key="3">
    <source>
        <dbReference type="ARBA" id="ARBA00022723"/>
    </source>
</evidence>
<dbReference type="SMART" id="SM00744">
    <property type="entry name" value="RINGv"/>
    <property type="match status" value="1"/>
</dbReference>
<feature type="compositionally biased region" description="Low complexity" evidence="8">
    <location>
        <begin position="306"/>
        <end position="327"/>
    </location>
</feature>
<evidence type="ECO:0000256" key="7">
    <source>
        <dbReference type="ARBA" id="ARBA00023136"/>
    </source>
</evidence>
<feature type="region of interest" description="Disordered" evidence="8">
    <location>
        <begin position="303"/>
        <end position="349"/>
    </location>
</feature>
<dbReference type="PROSITE" id="PS51292">
    <property type="entry name" value="ZF_RING_CH"/>
    <property type="match status" value="1"/>
</dbReference>
<keyword evidence="7" id="KW-0472">Membrane</keyword>
<organism evidence="10 11">
    <name type="scientific">Gymnopilus junonius</name>
    <name type="common">Spectacular rustgill mushroom</name>
    <name type="synonym">Gymnopilus spectabilis subsp. junonius</name>
    <dbReference type="NCBI Taxonomy" id="109634"/>
    <lineage>
        <taxon>Eukaryota</taxon>
        <taxon>Fungi</taxon>
        <taxon>Dikarya</taxon>
        <taxon>Basidiomycota</taxon>
        <taxon>Agaricomycotina</taxon>
        <taxon>Agaricomycetes</taxon>
        <taxon>Agaricomycetidae</taxon>
        <taxon>Agaricales</taxon>
        <taxon>Agaricineae</taxon>
        <taxon>Hymenogastraceae</taxon>
        <taxon>Gymnopilus</taxon>
    </lineage>
</organism>
<evidence type="ECO:0000256" key="1">
    <source>
        <dbReference type="ARBA" id="ARBA00004141"/>
    </source>
</evidence>
<dbReference type="Pfam" id="PF12906">
    <property type="entry name" value="RINGv"/>
    <property type="match status" value="1"/>
</dbReference>
<evidence type="ECO:0000259" key="9">
    <source>
        <dbReference type="PROSITE" id="PS51292"/>
    </source>
</evidence>
<dbReference type="OrthoDB" id="5817083at2759"/>
<dbReference type="GO" id="GO:0008270">
    <property type="term" value="F:zinc ion binding"/>
    <property type="evidence" value="ECO:0007669"/>
    <property type="project" value="UniProtKB-KW"/>
</dbReference>
<reference evidence="10" key="1">
    <citation type="submission" date="2020-11" db="EMBL/GenBank/DDBJ databases">
        <authorList>
            <consortium name="DOE Joint Genome Institute"/>
            <person name="Ahrendt S."/>
            <person name="Riley R."/>
            <person name="Andreopoulos W."/>
            <person name="LaButti K."/>
            <person name="Pangilinan J."/>
            <person name="Ruiz-duenas F.J."/>
            <person name="Barrasa J.M."/>
            <person name="Sanchez-Garcia M."/>
            <person name="Camarero S."/>
            <person name="Miyauchi S."/>
            <person name="Serrano A."/>
            <person name="Linde D."/>
            <person name="Babiker R."/>
            <person name="Drula E."/>
            <person name="Ayuso-Fernandez I."/>
            <person name="Pacheco R."/>
            <person name="Padilla G."/>
            <person name="Ferreira P."/>
            <person name="Barriuso J."/>
            <person name="Kellner H."/>
            <person name="Castanera R."/>
            <person name="Alfaro M."/>
            <person name="Ramirez L."/>
            <person name="Pisabarro A.G."/>
            <person name="Kuo A."/>
            <person name="Tritt A."/>
            <person name="Lipzen A."/>
            <person name="He G."/>
            <person name="Yan M."/>
            <person name="Ng V."/>
            <person name="Cullen D."/>
            <person name="Martin F."/>
            <person name="Rosso M.-N."/>
            <person name="Henrissat B."/>
            <person name="Hibbett D."/>
            <person name="Martinez A.T."/>
            <person name="Grigoriev I.V."/>
        </authorList>
    </citation>
    <scope>NUCLEOTIDE SEQUENCE</scope>
    <source>
        <strain evidence="10">AH 44721</strain>
    </source>
</reference>
<feature type="domain" description="RING-CH-type" evidence="9">
    <location>
        <begin position="20"/>
        <end position="93"/>
    </location>
</feature>
<gene>
    <name evidence="10" type="ORF">CPB84DRAFT_1680513</name>
</gene>
<comment type="caution">
    <text evidence="10">The sequence shown here is derived from an EMBL/GenBank/DDBJ whole genome shotgun (WGS) entry which is preliminary data.</text>
</comment>
<accession>A0A9P5NKN8</accession>
<dbReference type="PANTHER" id="PTHR46283">
    <property type="entry name" value="E3 UBIQUITIN-PROTEIN LIGASE MARCH5"/>
    <property type="match status" value="1"/>
</dbReference>
<dbReference type="Gene3D" id="3.30.40.10">
    <property type="entry name" value="Zinc/RING finger domain, C3HC4 (zinc finger)"/>
    <property type="match status" value="1"/>
</dbReference>
<keyword evidence="3" id="KW-0479">Metal-binding</keyword>
<comment type="subcellular location">
    <subcellularLocation>
        <location evidence="1">Membrane</location>
        <topology evidence="1">Multi-pass membrane protein</topology>
    </subcellularLocation>
</comment>
<evidence type="ECO:0000256" key="8">
    <source>
        <dbReference type="SAM" id="MobiDB-lite"/>
    </source>
</evidence>
<dbReference type="Proteomes" id="UP000724874">
    <property type="component" value="Unassembled WGS sequence"/>
</dbReference>
<dbReference type="EMBL" id="JADNYJ010000047">
    <property type="protein sequence ID" value="KAF8900444.1"/>
    <property type="molecule type" value="Genomic_DNA"/>
</dbReference>
<keyword evidence="2" id="KW-0812">Transmembrane</keyword>
<evidence type="ECO:0000256" key="5">
    <source>
        <dbReference type="ARBA" id="ARBA00022833"/>
    </source>
</evidence>
<keyword evidence="4" id="KW-0863">Zinc-finger</keyword>
<feature type="non-terminal residue" evidence="10">
    <location>
        <position position="522"/>
    </location>
</feature>
<proteinExistence type="predicted"/>
<evidence type="ECO:0000256" key="4">
    <source>
        <dbReference type="ARBA" id="ARBA00022771"/>
    </source>
</evidence>
<name>A0A9P5NKN8_GYMJU</name>
<dbReference type="AlphaFoldDB" id="A0A9P5NKN8"/>
<evidence type="ECO:0000256" key="2">
    <source>
        <dbReference type="ARBA" id="ARBA00022692"/>
    </source>
</evidence>
<protein>
    <recommendedName>
        <fullName evidence="9">RING-CH-type domain-containing protein</fullName>
    </recommendedName>
</protein>
<evidence type="ECO:0000313" key="10">
    <source>
        <dbReference type="EMBL" id="KAF8900444.1"/>
    </source>
</evidence>